<reference evidence="1 2" key="1">
    <citation type="submission" date="2019-07" db="EMBL/GenBank/DDBJ databases">
        <authorList>
            <person name="Huq M.A."/>
        </authorList>
    </citation>
    <scope>NUCLEOTIDE SEQUENCE [LARGE SCALE GENOMIC DNA]</scope>
    <source>
        <strain evidence="1 2">MAH-19</strain>
    </source>
</reference>
<keyword evidence="2" id="KW-1185">Reference proteome</keyword>
<gene>
    <name evidence="1" type="ORF">FO440_09680</name>
</gene>
<dbReference type="OrthoDB" id="677977at2"/>
<proteinExistence type="predicted"/>
<sequence>MKIIKNIIGGLAGAIALNILHETVKQFDHDAPRVDLVGEEALNKGLEAIGTEPLEGNSLYAATLAGDILSNAFYYSLIGAGKKKYLILRGLGYGAAAGVGALKLTKPMGLSDAPATRTEKTQALTVAYYTLGG</sequence>
<dbReference type="AlphaFoldDB" id="A0A556MWZ4"/>
<name>A0A556MWZ4_9SPHI</name>
<comment type="caution">
    <text evidence="1">The sequence shown here is derived from an EMBL/GenBank/DDBJ whole genome shotgun (WGS) entry which is preliminary data.</text>
</comment>
<organism evidence="1 2">
    <name type="scientific">Mucilaginibacter corticis</name>
    <dbReference type="NCBI Taxonomy" id="2597670"/>
    <lineage>
        <taxon>Bacteria</taxon>
        <taxon>Pseudomonadati</taxon>
        <taxon>Bacteroidota</taxon>
        <taxon>Sphingobacteriia</taxon>
        <taxon>Sphingobacteriales</taxon>
        <taxon>Sphingobacteriaceae</taxon>
        <taxon>Mucilaginibacter</taxon>
    </lineage>
</organism>
<accession>A0A556MWZ4</accession>
<evidence type="ECO:0000313" key="1">
    <source>
        <dbReference type="EMBL" id="TSJ44427.1"/>
    </source>
</evidence>
<evidence type="ECO:0000313" key="2">
    <source>
        <dbReference type="Proteomes" id="UP000318733"/>
    </source>
</evidence>
<protein>
    <submittedName>
        <fullName evidence="1">Uncharacterized protein</fullName>
    </submittedName>
</protein>
<dbReference type="RefSeq" id="WP_144247988.1">
    <property type="nucleotide sequence ID" value="NZ_VLPK01000001.1"/>
</dbReference>
<dbReference type="EMBL" id="VLPK01000001">
    <property type="protein sequence ID" value="TSJ44427.1"/>
    <property type="molecule type" value="Genomic_DNA"/>
</dbReference>
<dbReference type="Proteomes" id="UP000318733">
    <property type="component" value="Unassembled WGS sequence"/>
</dbReference>